<dbReference type="Pfam" id="PF01757">
    <property type="entry name" value="Acyl_transf_3"/>
    <property type="match status" value="1"/>
</dbReference>
<dbReference type="PANTHER" id="PTHR37312:SF1">
    <property type="entry name" value="MEMBRANE-BOUND ACYLTRANSFERASE YKRP-RELATED"/>
    <property type="match status" value="1"/>
</dbReference>
<protein>
    <recommendedName>
        <fullName evidence="3">Acyltransferase 3 domain-containing protein</fullName>
    </recommendedName>
</protein>
<reference evidence="4 5" key="1">
    <citation type="submission" date="2017-08" db="EMBL/GenBank/DDBJ databases">
        <title>Infants hospitalized years apart are colonized by the same room-sourced microbial strains.</title>
        <authorList>
            <person name="Brooks B."/>
            <person name="Olm M.R."/>
            <person name="Firek B.A."/>
            <person name="Baker R."/>
            <person name="Thomas B.C."/>
            <person name="Morowitz M.J."/>
            <person name="Banfield J.F."/>
        </authorList>
    </citation>
    <scope>NUCLEOTIDE SEQUENCE [LARGE SCALE GENOMIC DNA]</scope>
    <source>
        <strain evidence="4">S2_005_002_R2_34</strain>
    </source>
</reference>
<evidence type="ECO:0000313" key="5">
    <source>
        <dbReference type="Proteomes" id="UP000249185"/>
    </source>
</evidence>
<dbReference type="InterPro" id="IPR052734">
    <property type="entry name" value="Nod_factor_acetyltransferase"/>
</dbReference>
<keyword evidence="2" id="KW-1133">Transmembrane helix</keyword>
<dbReference type="EMBL" id="QFPW01000003">
    <property type="protein sequence ID" value="PZQ50768.1"/>
    <property type="molecule type" value="Genomic_DNA"/>
</dbReference>
<dbReference type="AlphaFoldDB" id="A0A2W5NE91"/>
<dbReference type="InterPro" id="IPR002656">
    <property type="entry name" value="Acyl_transf_3_dom"/>
</dbReference>
<feature type="transmembrane region" description="Helical" evidence="2">
    <location>
        <begin position="298"/>
        <end position="320"/>
    </location>
</feature>
<evidence type="ECO:0000256" key="2">
    <source>
        <dbReference type="SAM" id="Phobius"/>
    </source>
</evidence>
<gene>
    <name evidence="4" type="ORF">DI556_06525</name>
</gene>
<name>A0A2W5NE91_RHOSU</name>
<feature type="transmembrane region" description="Helical" evidence="2">
    <location>
        <begin position="243"/>
        <end position="261"/>
    </location>
</feature>
<feature type="transmembrane region" description="Helical" evidence="2">
    <location>
        <begin position="177"/>
        <end position="195"/>
    </location>
</feature>
<feature type="transmembrane region" description="Helical" evidence="2">
    <location>
        <begin position="326"/>
        <end position="345"/>
    </location>
</feature>
<accession>A0A2W5NE91</accession>
<feature type="transmembrane region" description="Helical" evidence="2">
    <location>
        <begin position="145"/>
        <end position="165"/>
    </location>
</feature>
<comment type="caution">
    <text evidence="4">The sequence shown here is derived from an EMBL/GenBank/DDBJ whole genome shotgun (WGS) entry which is preliminary data.</text>
</comment>
<dbReference type="PANTHER" id="PTHR37312">
    <property type="entry name" value="MEMBRANE-BOUND ACYLTRANSFERASE YKRP-RELATED"/>
    <property type="match status" value="1"/>
</dbReference>
<evidence type="ECO:0000256" key="1">
    <source>
        <dbReference type="SAM" id="MobiDB-lite"/>
    </source>
</evidence>
<evidence type="ECO:0000313" key="4">
    <source>
        <dbReference type="EMBL" id="PZQ50768.1"/>
    </source>
</evidence>
<keyword evidence="2" id="KW-0472">Membrane</keyword>
<feature type="transmembrane region" description="Helical" evidence="2">
    <location>
        <begin position="388"/>
        <end position="406"/>
    </location>
</feature>
<organism evidence="4 5">
    <name type="scientific">Rhodovulum sulfidophilum</name>
    <name type="common">Rhodobacter sulfidophilus</name>
    <dbReference type="NCBI Taxonomy" id="35806"/>
    <lineage>
        <taxon>Bacteria</taxon>
        <taxon>Pseudomonadati</taxon>
        <taxon>Pseudomonadota</taxon>
        <taxon>Alphaproteobacteria</taxon>
        <taxon>Rhodobacterales</taxon>
        <taxon>Paracoccaceae</taxon>
        <taxon>Rhodovulum</taxon>
    </lineage>
</organism>
<proteinExistence type="predicted"/>
<feature type="region of interest" description="Disordered" evidence="1">
    <location>
        <begin position="37"/>
        <end position="64"/>
    </location>
</feature>
<feature type="compositionally biased region" description="Basic residues" evidence="1">
    <location>
        <begin position="38"/>
        <end position="48"/>
    </location>
</feature>
<feature type="transmembrane region" description="Helical" evidence="2">
    <location>
        <begin position="352"/>
        <end position="372"/>
    </location>
</feature>
<dbReference type="GO" id="GO:0016747">
    <property type="term" value="F:acyltransferase activity, transferring groups other than amino-acyl groups"/>
    <property type="evidence" value="ECO:0007669"/>
    <property type="project" value="InterPro"/>
</dbReference>
<feature type="domain" description="Acyltransferase 3" evidence="3">
    <location>
        <begin position="106"/>
        <end position="405"/>
    </location>
</feature>
<feature type="transmembrane region" description="Helical" evidence="2">
    <location>
        <begin position="101"/>
        <end position="125"/>
    </location>
</feature>
<sequence>MAADLLAARPDPRRAGSARLCDLVRADPARALALAAARRSRHAHRPRASRGVADARGLAAARDQHRQFQLLRRLDRARRRPRPAARPRPPPRRARGVAMTVAARTLWIDVAKAFAIFFVVFGHVWRGIHDAGLLADARVFAAVDNAIYLFHMPLFFFLSGLTFSGTRHAWPDFLRRLGRSIVLPYVIWSVALVAVKQGAGGTVNHPVGFADLLGIAYAPISPFWFFYALFLIQITARLCLPRVGLAGTLALAILGFLAHFLNPNPGTPIDFALEFLPYFALGLLFQPLRARPPRVGPAGALTAGLLFLGPPLLCLGWSIGYETLPGRIAAVPMILAASAFCLWFAGTAAGSAWPIVMAGRATLAIYCLHIFFTGTTRAVLMKLGVVDVWPQLLVATLLGMIAPIMIQRAATRFGVVGWLGFPPLPAAPNLRAA</sequence>
<feature type="transmembrane region" description="Helical" evidence="2">
    <location>
        <begin position="215"/>
        <end position="236"/>
    </location>
</feature>
<dbReference type="Proteomes" id="UP000249185">
    <property type="component" value="Unassembled WGS sequence"/>
</dbReference>
<evidence type="ECO:0000259" key="3">
    <source>
        <dbReference type="Pfam" id="PF01757"/>
    </source>
</evidence>
<keyword evidence="2" id="KW-0812">Transmembrane</keyword>